<proteinExistence type="predicted"/>
<reference evidence="4 5" key="1">
    <citation type="submission" date="2022-11" db="EMBL/GenBank/DDBJ databases">
        <title>Minimal conservation of predation-associated metabolite biosynthetic gene clusters underscores biosynthetic potential of Myxococcota including descriptions for ten novel species: Archangium lansinium sp. nov., Myxococcus landrumus sp. nov., Nannocystis bai.</title>
        <authorList>
            <person name="Ahearne A."/>
            <person name="Stevens C."/>
            <person name="Dowd S."/>
        </authorList>
    </citation>
    <scope>NUCLEOTIDE SEQUENCE [LARGE SCALE GENOMIC DNA]</scope>
    <source>
        <strain evidence="4 5">BB15-2</strain>
    </source>
</reference>
<evidence type="ECO:0000256" key="2">
    <source>
        <dbReference type="SAM" id="Phobius"/>
    </source>
</evidence>
<accession>A0ABT5DUG7</accession>
<name>A0ABT5DUG7_9BACT</name>
<comment type="caution">
    <text evidence="4">The sequence shown here is derived from an EMBL/GenBank/DDBJ whole genome shotgun (WGS) entry which is preliminary data.</text>
</comment>
<feature type="region of interest" description="Disordered" evidence="1">
    <location>
        <begin position="499"/>
        <end position="697"/>
    </location>
</feature>
<dbReference type="InterPro" id="IPR011009">
    <property type="entry name" value="Kinase-like_dom_sf"/>
</dbReference>
<dbReference type="RefSeq" id="WP_272085264.1">
    <property type="nucleotide sequence ID" value="NZ_JAQNDL010000001.1"/>
</dbReference>
<dbReference type="Gene3D" id="1.10.510.10">
    <property type="entry name" value="Transferase(Phosphotransferase) domain 1"/>
    <property type="match status" value="1"/>
</dbReference>
<feature type="transmembrane region" description="Helical" evidence="2">
    <location>
        <begin position="810"/>
        <end position="829"/>
    </location>
</feature>
<feature type="domain" description="Protein kinase" evidence="3">
    <location>
        <begin position="1"/>
        <end position="261"/>
    </location>
</feature>
<keyword evidence="2" id="KW-0472">Membrane</keyword>
<feature type="compositionally biased region" description="Polar residues" evidence="1">
    <location>
        <begin position="533"/>
        <end position="554"/>
    </location>
</feature>
<dbReference type="Proteomes" id="UP001221686">
    <property type="component" value="Unassembled WGS sequence"/>
</dbReference>
<keyword evidence="2" id="KW-0812">Transmembrane</keyword>
<sequence>MPEAFAPAVGHRFAGRFELQELLRGSGPARVFMAADGAARPLVLVLFDPSACSPSAWAAFLRVVHAAAEAGLGALRNVPTTPPDPPFCLAESPVGWSFDRLRQGGPAWWLKQTTPRWDRALRLGERAAALLERAHAALGVPHRALTPQRLVVTENDELTILDFGVGELEPVAGRADDCGYRAPEQATCAGDARSDVFSLASVVFELIAGERPSPRSPSRLRSLVPGVPQAVDELFAEALATEPWQRYADMAELRAAMREVLGLGPAPAVSVAPEARYEPPASVSAEHDPEAVLPRSDLPILPGSPGAPGPASVVPPVRERWIAPTSPGAVASAPVSSIVSAPPGGVAPSASSSLASSIVSAPPGGVALAAAPSPASSFASPPRGSLLAPLGLPSSPVPTRPADSAPPRGSLLPPIQPRAVTPASSPASGEAPVSKTEIDWTRPRPDSSSSASSGSLRYSKLVGAEKTDILAVPEDPIRPPAAKTELLPPSPAQAAFTPVKTELLPPSPTSPVGARTEILSSPPASTVGARTEIFTSPPTSTVGARTQILSSPPASTVGARTEILSSPPASLAGARTQILSSPPASTVGARTEILSSPPASSAGARTQILSSPPASTAGARTEMFTSSSVSPAAPRTEMFTSSVSSGAPRTEMFTSSSVSPAAPRTEIFTSSPARPLSPEERPAERTEAFHADEPAPANRAARTEIFFGHGATTSAERTEIFVGDPASGRTGRTELFVGNHATPAARSERTEQLSPGPNFTEPPRTPANLEHAPESAATGPAQPRPTSEVARPATRGAPLPGKASGSPVKLLLFTVNAVLIVVIVLVLVLR</sequence>
<evidence type="ECO:0000313" key="5">
    <source>
        <dbReference type="Proteomes" id="UP001221686"/>
    </source>
</evidence>
<gene>
    <name evidence="4" type="ORF">POL25_07710</name>
</gene>
<feature type="compositionally biased region" description="Basic and acidic residues" evidence="1">
    <location>
        <begin position="677"/>
        <end position="693"/>
    </location>
</feature>
<keyword evidence="5" id="KW-1185">Reference proteome</keyword>
<feature type="region of interest" description="Disordered" evidence="1">
    <location>
        <begin position="387"/>
        <end position="456"/>
    </location>
</feature>
<feature type="compositionally biased region" description="Polar residues" evidence="1">
    <location>
        <begin position="593"/>
        <end position="614"/>
    </location>
</feature>
<evidence type="ECO:0000259" key="3">
    <source>
        <dbReference type="PROSITE" id="PS50011"/>
    </source>
</evidence>
<dbReference type="SUPFAM" id="SSF56112">
    <property type="entry name" value="Protein kinase-like (PK-like)"/>
    <property type="match status" value="1"/>
</dbReference>
<feature type="compositionally biased region" description="Basic and acidic residues" evidence="1">
    <location>
        <begin position="436"/>
        <end position="445"/>
    </location>
</feature>
<protein>
    <recommendedName>
        <fullName evidence="3">Protein kinase domain-containing protein</fullName>
    </recommendedName>
</protein>
<dbReference type="InterPro" id="IPR000719">
    <property type="entry name" value="Prot_kinase_dom"/>
</dbReference>
<feature type="compositionally biased region" description="Low complexity" evidence="1">
    <location>
        <begin position="447"/>
        <end position="456"/>
    </location>
</feature>
<keyword evidence="2" id="KW-1133">Transmembrane helix</keyword>
<dbReference type="EMBL" id="JAQNDL010000001">
    <property type="protein sequence ID" value="MDC0716773.1"/>
    <property type="molecule type" value="Genomic_DNA"/>
</dbReference>
<evidence type="ECO:0000256" key="1">
    <source>
        <dbReference type="SAM" id="MobiDB-lite"/>
    </source>
</evidence>
<evidence type="ECO:0000313" key="4">
    <source>
        <dbReference type="EMBL" id="MDC0716773.1"/>
    </source>
</evidence>
<dbReference type="PROSITE" id="PS50011">
    <property type="entry name" value="PROTEIN_KINASE_DOM"/>
    <property type="match status" value="1"/>
</dbReference>
<feature type="region of interest" description="Disordered" evidence="1">
    <location>
        <begin position="723"/>
        <end position="803"/>
    </location>
</feature>
<organism evidence="4 5">
    <name type="scientific">Nannocystis bainbridge</name>
    <dbReference type="NCBI Taxonomy" id="2995303"/>
    <lineage>
        <taxon>Bacteria</taxon>
        <taxon>Pseudomonadati</taxon>
        <taxon>Myxococcota</taxon>
        <taxon>Polyangia</taxon>
        <taxon>Nannocystales</taxon>
        <taxon>Nannocystaceae</taxon>
        <taxon>Nannocystis</taxon>
    </lineage>
</organism>
<feature type="compositionally biased region" description="Polar residues" evidence="1">
    <location>
        <begin position="638"/>
        <end position="659"/>
    </location>
</feature>